<protein>
    <submittedName>
        <fullName evidence="3">Relaxase/mobilization nuclease domain-containing protein</fullName>
    </submittedName>
</protein>
<evidence type="ECO:0000313" key="4">
    <source>
        <dbReference type="Proteomes" id="UP000733858"/>
    </source>
</evidence>
<feature type="region of interest" description="Disordered" evidence="1">
    <location>
        <begin position="1"/>
        <end position="56"/>
    </location>
</feature>
<name>A0ABS7M6M2_9HYPH</name>
<dbReference type="Pfam" id="PF03432">
    <property type="entry name" value="Relaxase"/>
    <property type="match status" value="1"/>
</dbReference>
<feature type="compositionally biased region" description="Polar residues" evidence="1">
    <location>
        <begin position="613"/>
        <end position="622"/>
    </location>
</feature>
<dbReference type="Proteomes" id="UP000733858">
    <property type="component" value="Unassembled WGS sequence"/>
</dbReference>
<feature type="region of interest" description="Disordered" evidence="1">
    <location>
        <begin position="580"/>
        <end position="674"/>
    </location>
</feature>
<accession>A0ABS7M6M2</accession>
<comment type="caution">
    <text evidence="3">The sequence shown here is derived from an EMBL/GenBank/DDBJ whole genome shotgun (WGS) entry which is preliminary data.</text>
</comment>
<feature type="domain" description="MobA/VirD2-like nuclease" evidence="2">
    <location>
        <begin position="283"/>
        <end position="396"/>
    </location>
</feature>
<keyword evidence="4" id="KW-1185">Reference proteome</keyword>
<evidence type="ECO:0000313" key="3">
    <source>
        <dbReference type="EMBL" id="MBY4632734.1"/>
    </source>
</evidence>
<proteinExistence type="predicted"/>
<feature type="compositionally biased region" description="Basic and acidic residues" evidence="1">
    <location>
        <begin position="504"/>
        <end position="521"/>
    </location>
</feature>
<dbReference type="Gene3D" id="3.30.930.30">
    <property type="match status" value="1"/>
</dbReference>
<dbReference type="EMBL" id="JAILYJ010000019">
    <property type="protein sequence ID" value="MBY4632734.1"/>
    <property type="molecule type" value="Genomic_DNA"/>
</dbReference>
<evidence type="ECO:0000256" key="1">
    <source>
        <dbReference type="SAM" id="MobiDB-lite"/>
    </source>
</evidence>
<reference evidence="3 4" key="1">
    <citation type="submission" date="2021-08" db="EMBL/GenBank/DDBJ databases">
        <title>Rhizobium croatiense sp. nov. and Rhizobium redzepovicii sp. nov., two new species isolated from nodules of Phaseolus vulgaris in Croatia.</title>
        <authorList>
            <person name="Rajnovic I."/>
            <person name="Ramirez-Bahena M.H."/>
            <person name="Kajic S."/>
            <person name="Igual M.J."/>
            <person name="Peix A."/>
            <person name="Velazquez E."/>
            <person name="Sikora S."/>
        </authorList>
    </citation>
    <scope>NUCLEOTIDE SEQUENCE [LARGE SCALE GENOMIC DNA]</scope>
    <source>
        <strain evidence="3 4">13T</strain>
    </source>
</reference>
<sequence length="674" mass="75216">MNDLTRSRSGSRPEGRRLPSYFDLIEDELRRRGGGGEGGKKAPPRTNVGMPSTGRNAGAATAFSRANGNNAVVVKVLSYGAGAASARNVLAYQSKEEKAHDQDGREVTDLTAAVRSWEREFGNRNGSKDVLRLTYELESTGREQVARALSSLASDGFRDVGDTDRTYAFSVSESMKGQTRLSFALVIAHEKRDRSDRSSHNRIAAEIDEVHAIDSRVDKALRAEGIAVVSRYPVEFSSGPKGFTAALHAMQRGGAEVTLSTKTQIEERPGKSGRYHQGAARRELTTSDHKQLTAEGKIVAALMRTRQPRDFMHLLLSGPANVDRDQFILAGRDFLKEQFSGHRYAYAIHNRNDPDKHPHLHVMVALRNCGGRMLNPNIRDFTEWRTRFAEKARERGIAIDRQKRVERAGPPPVKRWEWEIFRRMGATAPSNVVEKVISKLRDTPTAPRLEEARQRLGQSRRSVGRVIQMLEGIARDRTAPSTARELSHDLSIGLQREYRRLETAVSEGRDPTREKGEEHMLRSTPISTAQAKAAKEALATTATSVAAKIVNPTDRLLFEQATKIIGKVVGLQLDSRVVKNRERGEPSRGKRPSDGLETKSAVGRDHIAEQGVVNKSSNNRSVDASRIGRSNAEHDRAETDRPDRERPKAQQRNREMPKSIKLRPPQEKERDRSR</sequence>
<feature type="region of interest" description="Disordered" evidence="1">
    <location>
        <begin position="504"/>
        <end position="524"/>
    </location>
</feature>
<feature type="compositionally biased region" description="Basic and acidic residues" evidence="1">
    <location>
        <begin position="580"/>
        <end position="608"/>
    </location>
</feature>
<feature type="compositionally biased region" description="Basic and acidic residues" evidence="1">
    <location>
        <begin position="631"/>
        <end position="674"/>
    </location>
</feature>
<gene>
    <name evidence="3" type="ORF">K6M89_26020</name>
</gene>
<dbReference type="InterPro" id="IPR005094">
    <property type="entry name" value="Endonuclease_MobA/VirD2"/>
</dbReference>
<evidence type="ECO:0000259" key="2">
    <source>
        <dbReference type="Pfam" id="PF03432"/>
    </source>
</evidence>
<organism evidence="3 4">
    <name type="scientific">Rhizobium croatiense</name>
    <dbReference type="NCBI Taxonomy" id="2867516"/>
    <lineage>
        <taxon>Bacteria</taxon>
        <taxon>Pseudomonadati</taxon>
        <taxon>Pseudomonadota</taxon>
        <taxon>Alphaproteobacteria</taxon>
        <taxon>Hyphomicrobiales</taxon>
        <taxon>Rhizobiaceae</taxon>
        <taxon>Rhizobium/Agrobacterium group</taxon>
        <taxon>Rhizobium</taxon>
    </lineage>
</organism>
<dbReference type="RefSeq" id="WP_222141494.1">
    <property type="nucleotide sequence ID" value="NZ_JAILYI010000015.1"/>
</dbReference>